<sequence>MTTTRVLRLLSLLQSRREWAGGELAEQLGVTGRTVRRDVARLRELGYPIEATTGTAGGYRLASGSNLPPLLLDDDEAVAVAVGLLTAARAGVAGVDETAPRALAKLQQVLPARLRRRIAAVGDVTVRLRPGRGSRVDPTTLAVLAAACRDHELVTFDHRRRDGVSGERRVEPYQLLTGYGLWYLLAFDTGRGDWRTFRVDRIARPTPIRLRFTPRPLPAEDTTAFLASAIREAPYRYTALATVQAPADVVTARLPDPMPDRVQALDPRTCTVLLRGDSLDVLVQDLVALGADFTLDGPAELLDHLHMLGKRLQDAGPGRP</sequence>
<dbReference type="InterPro" id="IPR013196">
    <property type="entry name" value="HTH_11"/>
</dbReference>
<dbReference type="InterPro" id="IPR036388">
    <property type="entry name" value="WH-like_DNA-bd_sf"/>
</dbReference>
<dbReference type="PANTHER" id="PTHR34580:SF3">
    <property type="entry name" value="PROTEIN PAFB"/>
    <property type="match status" value="1"/>
</dbReference>
<dbReference type="InterPro" id="IPR001034">
    <property type="entry name" value="DeoR_HTH"/>
</dbReference>
<keyword evidence="3" id="KW-0804">Transcription</keyword>
<dbReference type="InterPro" id="IPR036390">
    <property type="entry name" value="WH_DNA-bd_sf"/>
</dbReference>
<dbReference type="EMBL" id="JBHUCO010000016">
    <property type="protein sequence ID" value="MFD1519292.1"/>
    <property type="molecule type" value="Genomic_DNA"/>
</dbReference>
<keyword evidence="1" id="KW-0805">Transcription regulation</keyword>
<dbReference type="PROSITE" id="PS00894">
    <property type="entry name" value="HTH_DEOR_1"/>
    <property type="match status" value="1"/>
</dbReference>
<evidence type="ECO:0000313" key="5">
    <source>
        <dbReference type="EMBL" id="MFD1519292.1"/>
    </source>
</evidence>
<evidence type="ECO:0000313" key="6">
    <source>
        <dbReference type="Proteomes" id="UP001597114"/>
    </source>
</evidence>
<keyword evidence="6" id="KW-1185">Reference proteome</keyword>
<evidence type="ECO:0000256" key="2">
    <source>
        <dbReference type="ARBA" id="ARBA00023125"/>
    </source>
</evidence>
<dbReference type="PROSITE" id="PS52050">
    <property type="entry name" value="WYL"/>
    <property type="match status" value="1"/>
</dbReference>
<dbReference type="PANTHER" id="PTHR34580">
    <property type="match status" value="1"/>
</dbReference>
<name>A0ABW4EWJ7_9PSEU</name>
<dbReference type="Pfam" id="PF13280">
    <property type="entry name" value="WYL"/>
    <property type="match status" value="1"/>
</dbReference>
<dbReference type="Proteomes" id="UP001597114">
    <property type="component" value="Unassembled WGS sequence"/>
</dbReference>
<organism evidence="5 6">
    <name type="scientific">Pseudonocardia yunnanensis</name>
    <dbReference type="NCBI Taxonomy" id="58107"/>
    <lineage>
        <taxon>Bacteria</taxon>
        <taxon>Bacillati</taxon>
        <taxon>Actinomycetota</taxon>
        <taxon>Actinomycetes</taxon>
        <taxon>Pseudonocardiales</taxon>
        <taxon>Pseudonocardiaceae</taxon>
        <taxon>Pseudonocardia</taxon>
    </lineage>
</organism>
<evidence type="ECO:0000256" key="3">
    <source>
        <dbReference type="ARBA" id="ARBA00023163"/>
    </source>
</evidence>
<evidence type="ECO:0000256" key="1">
    <source>
        <dbReference type="ARBA" id="ARBA00023015"/>
    </source>
</evidence>
<evidence type="ECO:0000259" key="4">
    <source>
        <dbReference type="PROSITE" id="PS51000"/>
    </source>
</evidence>
<gene>
    <name evidence="5" type="ORF">ACFSJD_17505</name>
</gene>
<dbReference type="SUPFAM" id="SSF46785">
    <property type="entry name" value="Winged helix' DNA-binding domain"/>
    <property type="match status" value="1"/>
</dbReference>
<dbReference type="InterPro" id="IPR018356">
    <property type="entry name" value="Tscrpt_reg_HTH_DeoR_CS"/>
</dbReference>
<reference evidence="6" key="1">
    <citation type="journal article" date="2019" name="Int. J. Syst. Evol. Microbiol.">
        <title>The Global Catalogue of Microorganisms (GCM) 10K type strain sequencing project: providing services to taxonomists for standard genome sequencing and annotation.</title>
        <authorList>
            <consortium name="The Broad Institute Genomics Platform"/>
            <consortium name="The Broad Institute Genome Sequencing Center for Infectious Disease"/>
            <person name="Wu L."/>
            <person name="Ma J."/>
        </authorList>
    </citation>
    <scope>NUCLEOTIDE SEQUENCE [LARGE SCALE GENOMIC DNA]</scope>
    <source>
        <strain evidence="6">CCM 7043</strain>
    </source>
</reference>
<keyword evidence="2" id="KW-0238">DNA-binding</keyword>
<dbReference type="Pfam" id="PF08279">
    <property type="entry name" value="HTH_11"/>
    <property type="match status" value="1"/>
</dbReference>
<dbReference type="RefSeq" id="WP_344719394.1">
    <property type="nucleotide sequence ID" value="NZ_BAAAUS010000004.1"/>
</dbReference>
<protein>
    <submittedName>
        <fullName evidence="5">YafY family protein</fullName>
    </submittedName>
</protein>
<comment type="caution">
    <text evidence="5">The sequence shown here is derived from an EMBL/GenBank/DDBJ whole genome shotgun (WGS) entry which is preliminary data.</text>
</comment>
<dbReference type="InterPro" id="IPR026881">
    <property type="entry name" value="WYL_dom"/>
</dbReference>
<dbReference type="InterPro" id="IPR051534">
    <property type="entry name" value="CBASS_pafABC_assoc_protein"/>
</dbReference>
<dbReference type="Gene3D" id="1.10.10.10">
    <property type="entry name" value="Winged helix-like DNA-binding domain superfamily/Winged helix DNA-binding domain"/>
    <property type="match status" value="1"/>
</dbReference>
<dbReference type="PROSITE" id="PS51000">
    <property type="entry name" value="HTH_DEOR_2"/>
    <property type="match status" value="1"/>
</dbReference>
<accession>A0ABW4EWJ7</accession>
<proteinExistence type="predicted"/>
<feature type="domain" description="HTH deoR-type" evidence="4">
    <location>
        <begin position="2"/>
        <end position="57"/>
    </location>
</feature>